<dbReference type="AlphaFoldDB" id="A0A1B7KPZ6"/>
<accession>A0A1B7KPZ6</accession>
<evidence type="ECO:0000256" key="4">
    <source>
        <dbReference type="ARBA" id="ARBA00022692"/>
    </source>
</evidence>
<evidence type="ECO:0000256" key="5">
    <source>
        <dbReference type="ARBA" id="ARBA00022737"/>
    </source>
</evidence>
<dbReference type="Proteomes" id="UP000078290">
    <property type="component" value="Unassembled WGS sequence"/>
</dbReference>
<keyword evidence="3" id="KW-1003">Cell membrane</keyword>
<evidence type="ECO:0000313" key="14">
    <source>
        <dbReference type="EMBL" id="OAT72158.1"/>
    </source>
</evidence>
<dbReference type="SMART" id="SM01091">
    <property type="entry name" value="CorC_HlyC"/>
    <property type="match status" value="1"/>
</dbReference>
<dbReference type="InterPro" id="IPR046342">
    <property type="entry name" value="CBS_dom_sf"/>
</dbReference>
<comment type="caution">
    <text evidence="14">The sequence shown here is derived from an EMBL/GenBank/DDBJ whole genome shotgun (WGS) entry which is preliminary data.</text>
</comment>
<dbReference type="RefSeq" id="WP_064552660.1">
    <property type="nucleotide sequence ID" value="NZ_LXMA01000038.1"/>
</dbReference>
<evidence type="ECO:0000313" key="15">
    <source>
        <dbReference type="Proteomes" id="UP000078290"/>
    </source>
</evidence>
<dbReference type="InterPro" id="IPR016169">
    <property type="entry name" value="FAD-bd_PCMH_sub2"/>
</dbReference>
<dbReference type="OrthoDB" id="9798188at2"/>
<keyword evidence="5" id="KW-0677">Repeat</keyword>
<evidence type="ECO:0000256" key="7">
    <source>
        <dbReference type="ARBA" id="ARBA00023122"/>
    </source>
</evidence>
<dbReference type="InterPro" id="IPR000644">
    <property type="entry name" value="CBS_dom"/>
</dbReference>
<keyword evidence="6 10" id="KW-1133">Transmembrane helix</keyword>
<evidence type="ECO:0000256" key="2">
    <source>
        <dbReference type="ARBA" id="ARBA00006337"/>
    </source>
</evidence>
<keyword evidence="4 10" id="KW-0812">Transmembrane</keyword>
<feature type="transmembrane region" description="Helical" evidence="11">
    <location>
        <begin position="97"/>
        <end position="122"/>
    </location>
</feature>
<organism evidence="14 15">
    <name type="scientific">Parageobacillus thermoglucosidasius</name>
    <name type="common">Geobacillus thermoglucosidasius</name>
    <dbReference type="NCBI Taxonomy" id="1426"/>
    <lineage>
        <taxon>Bacteria</taxon>
        <taxon>Bacillati</taxon>
        <taxon>Bacillota</taxon>
        <taxon>Bacilli</taxon>
        <taxon>Bacillales</taxon>
        <taxon>Anoxybacillaceae</taxon>
        <taxon>Parageobacillus</taxon>
    </lineage>
</organism>
<dbReference type="Pfam" id="PF01595">
    <property type="entry name" value="CNNM"/>
    <property type="match status" value="1"/>
</dbReference>
<feature type="transmembrane region" description="Helical" evidence="11">
    <location>
        <begin position="6"/>
        <end position="27"/>
    </location>
</feature>
<protein>
    <recommendedName>
        <fullName evidence="16">HlyC/CorC family transporter</fullName>
    </recommendedName>
</protein>
<evidence type="ECO:0000259" key="13">
    <source>
        <dbReference type="PROSITE" id="PS51846"/>
    </source>
</evidence>
<dbReference type="GO" id="GO:0005886">
    <property type="term" value="C:plasma membrane"/>
    <property type="evidence" value="ECO:0007669"/>
    <property type="project" value="UniProtKB-SubCell"/>
</dbReference>
<dbReference type="SUPFAM" id="SSF56176">
    <property type="entry name" value="FAD-binding/transporter-associated domain-like"/>
    <property type="match status" value="1"/>
</dbReference>
<dbReference type="PANTHER" id="PTHR43099:SF2">
    <property type="entry name" value="UPF0053 PROTEIN YRKA"/>
    <property type="match status" value="1"/>
</dbReference>
<dbReference type="Gene3D" id="3.10.580.10">
    <property type="entry name" value="CBS-domain"/>
    <property type="match status" value="1"/>
</dbReference>
<comment type="subcellular location">
    <subcellularLocation>
        <location evidence="1">Cell membrane</location>
        <topology evidence="1">Multi-pass membrane protein</topology>
    </subcellularLocation>
</comment>
<dbReference type="EMBL" id="LXMA01000038">
    <property type="protein sequence ID" value="OAT72158.1"/>
    <property type="molecule type" value="Genomic_DNA"/>
</dbReference>
<evidence type="ECO:0000256" key="3">
    <source>
        <dbReference type="ARBA" id="ARBA00022475"/>
    </source>
</evidence>
<evidence type="ECO:0000256" key="6">
    <source>
        <dbReference type="ARBA" id="ARBA00022989"/>
    </source>
</evidence>
<dbReference type="Pfam" id="PF00571">
    <property type="entry name" value="CBS"/>
    <property type="match status" value="2"/>
</dbReference>
<keyword evidence="7 9" id="KW-0129">CBS domain</keyword>
<keyword evidence="8 10" id="KW-0472">Membrane</keyword>
<feature type="domain" description="CBS" evidence="12">
    <location>
        <begin position="286"/>
        <end position="343"/>
    </location>
</feature>
<evidence type="ECO:0000256" key="1">
    <source>
        <dbReference type="ARBA" id="ARBA00004651"/>
    </source>
</evidence>
<dbReference type="InterPro" id="IPR002550">
    <property type="entry name" value="CNNM"/>
</dbReference>
<dbReference type="PROSITE" id="PS51371">
    <property type="entry name" value="CBS"/>
    <property type="match status" value="2"/>
</dbReference>
<reference evidence="15" key="1">
    <citation type="submission" date="2016-05" db="EMBL/GenBank/DDBJ databases">
        <authorList>
            <person name="Wang W."/>
            <person name="Zhu L."/>
        </authorList>
    </citation>
    <scope>NUCLEOTIDE SEQUENCE [LARGE SCALE GENOMIC DNA]</scope>
    <source>
        <strain evidence="15">W-2</strain>
    </source>
</reference>
<dbReference type="InterPro" id="IPR005170">
    <property type="entry name" value="Transptr-assoc_dom"/>
</dbReference>
<dbReference type="SUPFAM" id="SSF54631">
    <property type="entry name" value="CBS-domain pair"/>
    <property type="match status" value="1"/>
</dbReference>
<evidence type="ECO:0000256" key="8">
    <source>
        <dbReference type="ARBA" id="ARBA00023136"/>
    </source>
</evidence>
<dbReference type="InterPro" id="IPR051676">
    <property type="entry name" value="UPF0053_domain"/>
</dbReference>
<feature type="domain" description="CBS" evidence="12">
    <location>
        <begin position="220"/>
        <end position="280"/>
    </location>
</feature>
<name>A0A1B7KPZ6_PARTM</name>
<dbReference type="GO" id="GO:0050660">
    <property type="term" value="F:flavin adenine dinucleotide binding"/>
    <property type="evidence" value="ECO:0007669"/>
    <property type="project" value="InterPro"/>
</dbReference>
<gene>
    <name evidence="14" type="ORF">A7K69_12265</name>
</gene>
<dbReference type="FunFam" id="3.10.580.10:FF:000002">
    <property type="entry name" value="Magnesium/cobalt efflux protein CorC"/>
    <property type="match status" value="1"/>
</dbReference>
<dbReference type="PROSITE" id="PS51846">
    <property type="entry name" value="CNNM"/>
    <property type="match status" value="1"/>
</dbReference>
<dbReference type="InterPro" id="IPR044751">
    <property type="entry name" value="Ion_transp-like_CBS"/>
</dbReference>
<dbReference type="CDD" id="cd04590">
    <property type="entry name" value="CBS_pair_CorC_HlyC_assoc"/>
    <property type="match status" value="1"/>
</dbReference>
<comment type="similarity">
    <text evidence="2">Belongs to the UPF0053 family.</text>
</comment>
<dbReference type="Gene3D" id="3.30.465.10">
    <property type="match status" value="1"/>
</dbReference>
<evidence type="ECO:0000259" key="12">
    <source>
        <dbReference type="PROSITE" id="PS51371"/>
    </source>
</evidence>
<sequence length="448" mass="50702">MDIVNLLIVALLIACTAFFVASEFAIVKVRSSRIDQLVSEGNKRAIAAKKVISNLDGYLSANQLGITMTSLGLGWLGEPTVERILTPLFERIHLSESLSHVLSFVIAFSAITFLHVVVGELAPKTFAIHKAEAITLFTAQPLILFYKAMYPFIWTLNNSARLVTKVFGLQPAAEHEIAHSEEELRLILSESYKSGEINQSEYRYVNNIFRFDDRIAKEIMVPRKEIVALDINRSVKENLEIIKEEKYTRYPVIDGDKDHVLGLINVKEVFTDLVTNPSAEKQMKDYIRPIIQVIESIAIHDLLVKMQKERIHMAILVDEYGGTSGLVTVEDILEEIVGEIQDEFDVDEIPLIQKVDETRTIVDGKVLISEVNDLFGLSIDDDDVDTIGGWILTKHYDIKVGDSVEIDNYLFTVKEMDGHHVKTVEVLKQEKEEETQDDVFGEKEELRL</sequence>
<evidence type="ECO:0000256" key="9">
    <source>
        <dbReference type="PROSITE-ProRule" id="PRU00703"/>
    </source>
</evidence>
<feature type="transmembrane region" description="Helical" evidence="11">
    <location>
        <begin position="134"/>
        <end position="154"/>
    </location>
</feature>
<feature type="domain" description="CNNM transmembrane" evidence="13">
    <location>
        <begin position="1"/>
        <end position="201"/>
    </location>
</feature>
<proteinExistence type="inferred from homology"/>
<dbReference type="Pfam" id="PF03471">
    <property type="entry name" value="CorC_HlyC"/>
    <property type="match status" value="1"/>
</dbReference>
<evidence type="ECO:0000256" key="10">
    <source>
        <dbReference type="PROSITE-ProRule" id="PRU01193"/>
    </source>
</evidence>
<evidence type="ECO:0008006" key="16">
    <source>
        <dbReference type="Google" id="ProtNLM"/>
    </source>
</evidence>
<dbReference type="PANTHER" id="PTHR43099">
    <property type="entry name" value="UPF0053 PROTEIN YRKA"/>
    <property type="match status" value="1"/>
</dbReference>
<evidence type="ECO:0000256" key="11">
    <source>
        <dbReference type="SAM" id="Phobius"/>
    </source>
</evidence>
<dbReference type="InterPro" id="IPR036318">
    <property type="entry name" value="FAD-bd_PCMH-like_sf"/>
</dbReference>